<dbReference type="OrthoDB" id="255922at2"/>
<sequence>MQVSKRNPVCVEHSDSKRSGFTLLELLVVIAIIAILVALLLPAVQQAREAARQTWCKNNLKEIGLAIHNFEGTYKSLPPGAVFSQASGIKRGSMFVYLTPYLEQSAIYDAYNLKMTDIEGTTFPSGELVASTTVPGLLCPSDSHPEKYNDLAAHNYAASRGPTEVWDNPACSCTHPWTGLKLAPIDDNYRFAGPFTRVGTRAKFRDVTDGLTNTIFVGEVRPECSEHAQNGWAASNNGNGYCTTLIPINYDSCDPNNADPCRRPCNWNTEVGFKSSHNGGAQFLLGDGSVHFLSENIDHQIYQYLGAKNDGKVVSEF</sequence>
<name>A0A1P8WQT0_9PLAN</name>
<dbReference type="KEGG" id="fmr:Fuma_06081"/>
<evidence type="ECO:0000259" key="2">
    <source>
        <dbReference type="Pfam" id="PF07596"/>
    </source>
</evidence>
<accession>A0A1P8WQT0</accession>
<dbReference type="Pfam" id="PF07596">
    <property type="entry name" value="SBP_bac_10"/>
    <property type="match status" value="1"/>
</dbReference>
<keyword evidence="1" id="KW-0812">Transmembrane</keyword>
<evidence type="ECO:0000256" key="1">
    <source>
        <dbReference type="SAM" id="Phobius"/>
    </source>
</evidence>
<dbReference type="InterPro" id="IPR027558">
    <property type="entry name" value="Pre_pil_HX9DG_C"/>
</dbReference>
<feature type="transmembrane region" description="Helical" evidence="1">
    <location>
        <begin position="21"/>
        <end position="44"/>
    </location>
</feature>
<keyword evidence="1" id="KW-1133">Transmembrane helix</keyword>
<organism evidence="3 4">
    <name type="scientific">Fuerstiella marisgermanici</name>
    <dbReference type="NCBI Taxonomy" id="1891926"/>
    <lineage>
        <taxon>Bacteria</taxon>
        <taxon>Pseudomonadati</taxon>
        <taxon>Planctomycetota</taxon>
        <taxon>Planctomycetia</taxon>
        <taxon>Planctomycetales</taxon>
        <taxon>Planctomycetaceae</taxon>
        <taxon>Fuerstiella</taxon>
    </lineage>
</organism>
<dbReference type="InterPro" id="IPR045584">
    <property type="entry name" value="Pilin-like"/>
</dbReference>
<keyword evidence="4" id="KW-1185">Reference proteome</keyword>
<evidence type="ECO:0000313" key="3">
    <source>
        <dbReference type="EMBL" id="APZ96412.1"/>
    </source>
</evidence>
<dbReference type="Gene3D" id="3.30.700.10">
    <property type="entry name" value="Glycoprotein, Type 4 Pilin"/>
    <property type="match status" value="1"/>
</dbReference>
<dbReference type="PANTHER" id="PTHR30093">
    <property type="entry name" value="GENERAL SECRETION PATHWAY PROTEIN G"/>
    <property type="match status" value="1"/>
</dbReference>
<dbReference type="NCBIfam" id="TIGR02532">
    <property type="entry name" value="IV_pilin_GFxxxE"/>
    <property type="match status" value="1"/>
</dbReference>
<dbReference type="InterPro" id="IPR011453">
    <property type="entry name" value="DUF1559"/>
</dbReference>
<dbReference type="STRING" id="1891926.Fuma_06081"/>
<gene>
    <name evidence="3" type="primary">xcpT_32</name>
    <name evidence="3" type="ORF">Fuma_06081</name>
</gene>
<dbReference type="PANTHER" id="PTHR30093:SF2">
    <property type="entry name" value="TYPE II SECRETION SYSTEM PROTEIN H"/>
    <property type="match status" value="1"/>
</dbReference>
<dbReference type="NCBIfam" id="TIGR04294">
    <property type="entry name" value="pre_pil_HX9DG"/>
    <property type="match status" value="1"/>
</dbReference>
<keyword evidence="1" id="KW-0472">Membrane</keyword>
<dbReference type="InterPro" id="IPR012902">
    <property type="entry name" value="N_methyl_site"/>
</dbReference>
<protein>
    <submittedName>
        <fullName evidence="3">PilD-dependent protein PddA</fullName>
    </submittedName>
</protein>
<dbReference type="Pfam" id="PF07963">
    <property type="entry name" value="N_methyl"/>
    <property type="match status" value="1"/>
</dbReference>
<feature type="domain" description="DUF1559" evidence="2">
    <location>
        <begin position="45"/>
        <end position="299"/>
    </location>
</feature>
<dbReference type="AlphaFoldDB" id="A0A1P8WQT0"/>
<dbReference type="EMBL" id="CP017641">
    <property type="protein sequence ID" value="APZ96412.1"/>
    <property type="molecule type" value="Genomic_DNA"/>
</dbReference>
<proteinExistence type="predicted"/>
<dbReference type="PROSITE" id="PS00409">
    <property type="entry name" value="PROKAR_NTER_METHYL"/>
    <property type="match status" value="1"/>
</dbReference>
<dbReference type="Proteomes" id="UP000187735">
    <property type="component" value="Chromosome"/>
</dbReference>
<dbReference type="SUPFAM" id="SSF54523">
    <property type="entry name" value="Pili subunits"/>
    <property type="match status" value="1"/>
</dbReference>
<evidence type="ECO:0000313" key="4">
    <source>
        <dbReference type="Proteomes" id="UP000187735"/>
    </source>
</evidence>
<reference evidence="3 4" key="1">
    <citation type="journal article" date="2016" name="Front. Microbiol.">
        <title>Fuerstia marisgermanicae gen. nov., sp. nov., an Unusual Member of the Phylum Planctomycetes from the German Wadden Sea.</title>
        <authorList>
            <person name="Kohn T."/>
            <person name="Heuer A."/>
            <person name="Jogler M."/>
            <person name="Vollmers J."/>
            <person name="Boedeker C."/>
            <person name="Bunk B."/>
            <person name="Rast P."/>
            <person name="Borchert D."/>
            <person name="Glockner I."/>
            <person name="Freese H.M."/>
            <person name="Klenk H.P."/>
            <person name="Overmann J."/>
            <person name="Kaster A.K."/>
            <person name="Rohde M."/>
            <person name="Wiegand S."/>
            <person name="Jogler C."/>
        </authorList>
    </citation>
    <scope>NUCLEOTIDE SEQUENCE [LARGE SCALE GENOMIC DNA]</scope>
    <source>
        <strain evidence="3 4">NH11</strain>
    </source>
</reference>